<dbReference type="EMBL" id="JZDQ02000011">
    <property type="protein sequence ID" value="OIJ27028.1"/>
    <property type="molecule type" value="Genomic_DNA"/>
</dbReference>
<evidence type="ECO:0000256" key="4">
    <source>
        <dbReference type="SAM" id="SignalP"/>
    </source>
</evidence>
<feature type="compositionally biased region" description="Low complexity" evidence="3">
    <location>
        <begin position="431"/>
        <end position="442"/>
    </location>
</feature>
<evidence type="ECO:0000313" key="6">
    <source>
        <dbReference type="EMBL" id="OIJ27028.1"/>
    </source>
</evidence>
<dbReference type="Gene3D" id="3.40.50.2300">
    <property type="match status" value="2"/>
</dbReference>
<organism evidence="6 7">
    <name type="scientific">Nocardioides luteus</name>
    <dbReference type="NCBI Taxonomy" id="1844"/>
    <lineage>
        <taxon>Bacteria</taxon>
        <taxon>Bacillati</taxon>
        <taxon>Actinomycetota</taxon>
        <taxon>Actinomycetes</taxon>
        <taxon>Propionibacteriales</taxon>
        <taxon>Nocardioidaceae</taxon>
        <taxon>Nocardioides</taxon>
    </lineage>
</organism>
<feature type="chain" id="PRO_5038378608" evidence="4">
    <location>
        <begin position="23"/>
        <end position="442"/>
    </location>
</feature>
<accession>A0A1J4N684</accession>
<dbReference type="OrthoDB" id="7337537at2"/>
<dbReference type="AlphaFoldDB" id="A0A1J4N684"/>
<dbReference type="InterPro" id="IPR028081">
    <property type="entry name" value="Leu-bd"/>
</dbReference>
<evidence type="ECO:0000259" key="5">
    <source>
        <dbReference type="Pfam" id="PF13458"/>
    </source>
</evidence>
<evidence type="ECO:0000256" key="3">
    <source>
        <dbReference type="SAM" id="MobiDB-lite"/>
    </source>
</evidence>
<comment type="similarity">
    <text evidence="1">Belongs to the leucine-binding protein family.</text>
</comment>
<dbReference type="PANTHER" id="PTHR47235">
    <property type="entry name" value="BLR6548 PROTEIN"/>
    <property type="match status" value="1"/>
</dbReference>
<protein>
    <submittedName>
        <fullName evidence="6">Amino acid-binding protein</fullName>
    </submittedName>
</protein>
<evidence type="ECO:0000313" key="7">
    <source>
        <dbReference type="Proteomes" id="UP000033772"/>
    </source>
</evidence>
<gene>
    <name evidence="6" type="ORF">UG56_009630</name>
</gene>
<sequence>MRNTARRAVQVVCVLTTASLLAACGAGKERPSEDGSAVGVTDTTIKIGAHFPLTGPAAPGYSEIPSGHEAFYEYVNDAGGVHGRDIEMVVKDDAYNPTNTSAVTNDMILQDEIFAMVSGLGTPTHRAVVQRLNDDGIPDLFVSSGSLQWGDDPGKSPMTFGWQTDYEIEGKIIGQYVKENMPDAKVGLFLQDDDFGEDGEKGTREFLDSQIVDVQKYTPGGSTDFSPQMSSFKSKGVDLVIGFNTPSYTALSQIAAQGVGFKSKWFYSNVGSDPALVGGLLASMTKGKIPAEQGVKLMDGMMTTEYLSGVDAPDDEWVKLWQKVWDNYSKKGSEKLTNYRIYGMAQAYTLVQALQANGKDLTRESIVKTIEEEGSSFEGPGLAPFRFSADSHLGISGMSVVEIKNGASEPLTPVLVTDIGDAPIEEDDSAASDAPPSSGIPE</sequence>
<reference evidence="6" key="1">
    <citation type="submission" date="2016-10" db="EMBL/GenBank/DDBJ databases">
        <title>Draft Genome Sequence of Nocardioides luteus Strain BAFB, an Alkane-Degrading Bacterium Isolated from JP-7 Polluted Soil.</title>
        <authorList>
            <person name="Brown L."/>
            <person name="Ruiz O.N."/>
            <person name="Gunasekera T."/>
        </authorList>
    </citation>
    <scope>NUCLEOTIDE SEQUENCE [LARGE SCALE GENOMIC DNA]</scope>
    <source>
        <strain evidence="6">BAFB</strain>
    </source>
</reference>
<comment type="caution">
    <text evidence="6">The sequence shown here is derived from an EMBL/GenBank/DDBJ whole genome shotgun (WGS) entry which is preliminary data.</text>
</comment>
<proteinExistence type="inferred from homology"/>
<feature type="domain" description="Leucine-binding protein" evidence="5">
    <location>
        <begin position="44"/>
        <end position="406"/>
    </location>
</feature>
<feature type="signal peptide" evidence="4">
    <location>
        <begin position="1"/>
        <end position="22"/>
    </location>
</feature>
<dbReference type="PANTHER" id="PTHR47235:SF1">
    <property type="entry name" value="BLR6548 PROTEIN"/>
    <property type="match status" value="1"/>
</dbReference>
<name>A0A1J4N684_9ACTN</name>
<dbReference type="SUPFAM" id="SSF53822">
    <property type="entry name" value="Periplasmic binding protein-like I"/>
    <property type="match status" value="1"/>
</dbReference>
<keyword evidence="2 4" id="KW-0732">Signal</keyword>
<evidence type="ECO:0000256" key="1">
    <source>
        <dbReference type="ARBA" id="ARBA00010062"/>
    </source>
</evidence>
<dbReference type="STRING" id="1844.UG56_009630"/>
<dbReference type="Pfam" id="PF13458">
    <property type="entry name" value="Peripla_BP_6"/>
    <property type="match status" value="1"/>
</dbReference>
<dbReference type="InterPro" id="IPR028082">
    <property type="entry name" value="Peripla_BP_I"/>
</dbReference>
<keyword evidence="7" id="KW-1185">Reference proteome</keyword>
<evidence type="ECO:0000256" key="2">
    <source>
        <dbReference type="ARBA" id="ARBA00022729"/>
    </source>
</evidence>
<dbReference type="PROSITE" id="PS51257">
    <property type="entry name" value="PROKAR_LIPOPROTEIN"/>
    <property type="match status" value="1"/>
</dbReference>
<dbReference type="RefSeq" id="WP_045550220.1">
    <property type="nucleotide sequence ID" value="NZ_JZDQ02000011.1"/>
</dbReference>
<dbReference type="CDD" id="cd06343">
    <property type="entry name" value="PBP1_ABC_ligand_binding-like"/>
    <property type="match status" value="1"/>
</dbReference>
<feature type="region of interest" description="Disordered" evidence="3">
    <location>
        <begin position="420"/>
        <end position="442"/>
    </location>
</feature>
<dbReference type="Proteomes" id="UP000033772">
    <property type="component" value="Unassembled WGS sequence"/>
</dbReference>